<gene>
    <name evidence="3" type="ORF">GR328_24105</name>
</gene>
<keyword evidence="1" id="KW-0732">Signal</keyword>
<reference evidence="3 4" key="1">
    <citation type="submission" date="2019-12" db="EMBL/GenBank/DDBJ databases">
        <authorList>
            <person name="Yuan C.-G."/>
        </authorList>
    </citation>
    <scope>NUCLEOTIDE SEQUENCE [LARGE SCALE GENOMIC DNA]</scope>
    <source>
        <strain evidence="3 4">KCTC 23863</strain>
    </source>
</reference>
<organism evidence="3 4">
    <name type="scientific">Microvirga makkahensis</name>
    <dbReference type="NCBI Taxonomy" id="1128670"/>
    <lineage>
        <taxon>Bacteria</taxon>
        <taxon>Pseudomonadati</taxon>
        <taxon>Pseudomonadota</taxon>
        <taxon>Alphaproteobacteria</taxon>
        <taxon>Hyphomicrobiales</taxon>
        <taxon>Methylobacteriaceae</taxon>
        <taxon>Microvirga</taxon>
    </lineage>
</organism>
<accession>A0A7X3SRE0</accession>
<dbReference type="AlphaFoldDB" id="A0A7X3SRE0"/>
<dbReference type="Proteomes" id="UP000436483">
    <property type="component" value="Unassembled WGS sequence"/>
</dbReference>
<evidence type="ECO:0000313" key="3">
    <source>
        <dbReference type="EMBL" id="MXQ14477.1"/>
    </source>
</evidence>
<evidence type="ECO:0000313" key="4">
    <source>
        <dbReference type="Proteomes" id="UP000436483"/>
    </source>
</evidence>
<dbReference type="OrthoDB" id="8086271at2"/>
<evidence type="ECO:0000256" key="1">
    <source>
        <dbReference type="SAM" id="SignalP"/>
    </source>
</evidence>
<feature type="signal peptide" evidence="1">
    <location>
        <begin position="1"/>
        <end position="22"/>
    </location>
</feature>
<feature type="domain" description="DUF4189" evidence="2">
    <location>
        <begin position="106"/>
        <end position="158"/>
    </location>
</feature>
<proteinExistence type="predicted"/>
<name>A0A7X3SRE0_9HYPH</name>
<dbReference type="Pfam" id="PF13827">
    <property type="entry name" value="DUF4189"/>
    <property type="match status" value="2"/>
</dbReference>
<feature type="domain" description="DUF4189" evidence="2">
    <location>
        <begin position="44"/>
        <end position="93"/>
    </location>
</feature>
<comment type="caution">
    <text evidence="3">The sequence shown here is derived from an EMBL/GenBank/DDBJ whole genome shotgun (WGS) entry which is preliminary data.</text>
</comment>
<keyword evidence="4" id="KW-1185">Reference proteome</keyword>
<dbReference type="RefSeq" id="WP_160888200.1">
    <property type="nucleotide sequence ID" value="NZ_WURB01000035.1"/>
</dbReference>
<sequence length="159" mass="17258">MRMRCVFAVIGIVLASGQMGLAADLTSRSPSHIPQRQVEAKGIWAAIAYSAGDEKHGFFWGAADRQEAERTALKHCERAGGQGCRVVVVFRNHRHWDDDDGTGFPYNHCGALAVSKKSSAGASRWAAMSAMTRKDAEDLALNACVSGSTQCEIREWVCT</sequence>
<feature type="chain" id="PRO_5031524700" evidence="1">
    <location>
        <begin position="23"/>
        <end position="159"/>
    </location>
</feature>
<protein>
    <submittedName>
        <fullName evidence="3">DUF4189 domain-containing protein</fullName>
    </submittedName>
</protein>
<evidence type="ECO:0000259" key="2">
    <source>
        <dbReference type="Pfam" id="PF13827"/>
    </source>
</evidence>
<dbReference type="EMBL" id="WURB01000035">
    <property type="protein sequence ID" value="MXQ14477.1"/>
    <property type="molecule type" value="Genomic_DNA"/>
</dbReference>
<reference evidence="3 4" key="2">
    <citation type="submission" date="2020-01" db="EMBL/GenBank/DDBJ databases">
        <title>Microvirga sp. nov., an arsenate reduction bacterium isolated from Tibet hotspring sediments.</title>
        <authorList>
            <person name="Xian W.-D."/>
            <person name="Li W.-J."/>
        </authorList>
    </citation>
    <scope>NUCLEOTIDE SEQUENCE [LARGE SCALE GENOMIC DNA]</scope>
    <source>
        <strain evidence="3 4">KCTC 23863</strain>
    </source>
</reference>
<dbReference type="InterPro" id="IPR025240">
    <property type="entry name" value="DUF4189"/>
</dbReference>